<dbReference type="InterPro" id="IPR017853">
    <property type="entry name" value="GH"/>
</dbReference>
<organism evidence="1 2">
    <name type="scientific">Mariniphaga sediminis</name>
    <dbReference type="NCBI Taxonomy" id="1628158"/>
    <lineage>
        <taxon>Bacteria</taxon>
        <taxon>Pseudomonadati</taxon>
        <taxon>Bacteroidota</taxon>
        <taxon>Bacteroidia</taxon>
        <taxon>Marinilabiliales</taxon>
        <taxon>Prolixibacteraceae</taxon>
        <taxon>Mariniphaga</taxon>
    </lineage>
</organism>
<evidence type="ECO:0000313" key="2">
    <source>
        <dbReference type="Proteomes" id="UP000266441"/>
    </source>
</evidence>
<dbReference type="Proteomes" id="UP000266441">
    <property type="component" value="Unassembled WGS sequence"/>
</dbReference>
<keyword evidence="2" id="KW-1185">Reference proteome</keyword>
<evidence type="ECO:0000313" key="1">
    <source>
        <dbReference type="EMBL" id="RIH63223.1"/>
    </source>
</evidence>
<sequence>MTKKNYYLTVFLIVLFSIHSWGQGDGYIIKEGNRMFPIGSYYLPNDDNMLRELVDAGFNIVRCSSKETLDRAQSAGLMGWLPLSLQSGATDEFKKKVDALVGHPALALWEGPDEVVWWFTGEWNLHYKKKIHEKPGSWWEQEEGAINYAEEKSASYIPNINEAISYIRSVDTLNRQVWINEAAASDTKYIRQYLDNIDITGCDKYPIMQLGESDPYEEMHRYCNSKYTIMQQPSPKNGDVRKNVDDIKFYTRRFLEVGRGKPVYMVLQAFSWPELGGDYWSSLLPVYPSFMESRYMAYIAIATGAKGIYYWGANYTKSEEFRQSIYAVTRELSALQPFLVSPEEKHVNIRGIKTLPEVKSDFSSIARRYGRDWLIVVINETDDYQMSVVVENMKHLNGMKFYDLYGKDEFVVSNEEMVFRMKPREIKVLATSKRWKSKETKGRDYAGR</sequence>
<reference evidence="1 2" key="1">
    <citation type="journal article" date="2015" name="Int. J. Syst. Evol. Microbiol.">
        <title>Mariniphaga sediminis sp. nov., isolated from coastal sediment.</title>
        <authorList>
            <person name="Wang F.Q."/>
            <person name="Shen Q.Y."/>
            <person name="Chen G.J."/>
            <person name="Du Z.J."/>
        </authorList>
    </citation>
    <scope>NUCLEOTIDE SEQUENCE [LARGE SCALE GENOMIC DNA]</scope>
    <source>
        <strain evidence="1 2">SY21</strain>
    </source>
</reference>
<dbReference type="RefSeq" id="WP_119351890.1">
    <property type="nucleotide sequence ID" value="NZ_QWET01000024.1"/>
</dbReference>
<proteinExistence type="predicted"/>
<comment type="caution">
    <text evidence="1">The sequence shown here is derived from an EMBL/GenBank/DDBJ whole genome shotgun (WGS) entry which is preliminary data.</text>
</comment>
<name>A0A399CVE5_9BACT</name>
<dbReference type="Gene3D" id="3.20.20.80">
    <property type="entry name" value="Glycosidases"/>
    <property type="match status" value="1"/>
</dbReference>
<protein>
    <recommendedName>
        <fullName evidence="3">Glycoside hydrolase family 42 N-terminal domain-containing protein</fullName>
    </recommendedName>
</protein>
<evidence type="ECO:0008006" key="3">
    <source>
        <dbReference type="Google" id="ProtNLM"/>
    </source>
</evidence>
<dbReference type="EMBL" id="QWET01000024">
    <property type="protein sequence ID" value="RIH63223.1"/>
    <property type="molecule type" value="Genomic_DNA"/>
</dbReference>
<dbReference type="AlphaFoldDB" id="A0A399CVE5"/>
<accession>A0A399CVE5</accession>
<gene>
    <name evidence="1" type="ORF">D1164_21100</name>
</gene>
<dbReference type="SUPFAM" id="SSF51011">
    <property type="entry name" value="Glycosyl hydrolase domain"/>
    <property type="match status" value="1"/>
</dbReference>
<dbReference type="OrthoDB" id="9806464at2"/>
<dbReference type="SUPFAM" id="SSF51445">
    <property type="entry name" value="(Trans)glycosidases"/>
    <property type="match status" value="1"/>
</dbReference>